<dbReference type="Gene3D" id="3.40.50.2000">
    <property type="entry name" value="Glycogen Phosphorylase B"/>
    <property type="match status" value="2"/>
</dbReference>
<keyword evidence="1 3" id="KW-0808">Transferase</keyword>
<evidence type="ECO:0000313" key="4">
    <source>
        <dbReference type="Proteomes" id="UP000568380"/>
    </source>
</evidence>
<dbReference type="RefSeq" id="WP_221340619.1">
    <property type="nucleotide sequence ID" value="NZ_JACHIN010000005.1"/>
</dbReference>
<dbReference type="Pfam" id="PF00534">
    <property type="entry name" value="Glycos_transf_1"/>
    <property type="match status" value="1"/>
</dbReference>
<comment type="caution">
    <text evidence="3">The sequence shown here is derived from an EMBL/GenBank/DDBJ whole genome shotgun (WGS) entry which is preliminary data.</text>
</comment>
<feature type="domain" description="Glycosyl transferase family 1" evidence="2">
    <location>
        <begin position="181"/>
        <end position="327"/>
    </location>
</feature>
<dbReference type="AlphaFoldDB" id="A0A7W8A4L9"/>
<dbReference type="GO" id="GO:0016757">
    <property type="term" value="F:glycosyltransferase activity"/>
    <property type="evidence" value="ECO:0007669"/>
    <property type="project" value="InterPro"/>
</dbReference>
<protein>
    <submittedName>
        <fullName evidence="3">Glycosyltransferase involved in cell wall biosynthesis</fullName>
    </submittedName>
</protein>
<accession>A0A7W8A4L9</accession>
<proteinExistence type="predicted"/>
<dbReference type="PANTHER" id="PTHR45947:SF3">
    <property type="entry name" value="SULFOQUINOVOSYL TRANSFERASE SQD2"/>
    <property type="match status" value="1"/>
</dbReference>
<dbReference type="CDD" id="cd03801">
    <property type="entry name" value="GT4_PimA-like"/>
    <property type="match status" value="1"/>
</dbReference>
<evidence type="ECO:0000313" key="3">
    <source>
        <dbReference type="EMBL" id="MBB5078755.1"/>
    </source>
</evidence>
<dbReference type="SUPFAM" id="SSF53756">
    <property type="entry name" value="UDP-Glycosyltransferase/glycogen phosphorylase"/>
    <property type="match status" value="1"/>
</dbReference>
<evidence type="ECO:0000256" key="1">
    <source>
        <dbReference type="ARBA" id="ARBA00022679"/>
    </source>
</evidence>
<dbReference type="InterPro" id="IPR001296">
    <property type="entry name" value="Glyco_trans_1"/>
</dbReference>
<dbReference type="EMBL" id="JACHIN010000005">
    <property type="protein sequence ID" value="MBB5078755.1"/>
    <property type="molecule type" value="Genomic_DNA"/>
</dbReference>
<dbReference type="Proteomes" id="UP000568380">
    <property type="component" value="Unassembled WGS sequence"/>
</dbReference>
<keyword evidence="4" id="KW-1185">Reference proteome</keyword>
<name>A0A7W8A4L9_9ACTN</name>
<sequence length="350" mass="36523">MKAITGVDLPAGSPGGSVELLKDLYLGPAAPVPADAFMLAGPAEHGQVTLDVGGKTLDGPGFWAYVEELAAAIRDRFRPSDYGVVHLQHLAFGATPALLRAFPAHPALALVHGTDLLFAAGHPTQREVLAQAVAAAGAVVVPTSAMADLLPVRPRRTVHIPWGVPDHLIAAPPARARDGDGPLRVLYAGRLTPEKGVEALLDAVSGLDGVTLSLAAPEAEHRELAGRADLSETRYLGWLTRPELWRAFAGHDVLVVPSVRLEAFGLVAVEAQACGLPVLHGRVPGLAEVLGDSSLPVEPGSGALPDTLAWLAKDRGALADLRAAGRRNAARFPLSRTAAGLRDLSAQLQR</sequence>
<gene>
    <name evidence="3" type="ORF">HNR40_004241</name>
</gene>
<evidence type="ECO:0000259" key="2">
    <source>
        <dbReference type="Pfam" id="PF00534"/>
    </source>
</evidence>
<dbReference type="PANTHER" id="PTHR45947">
    <property type="entry name" value="SULFOQUINOVOSYL TRANSFERASE SQD2"/>
    <property type="match status" value="1"/>
</dbReference>
<reference evidence="3 4" key="1">
    <citation type="submission" date="2020-08" db="EMBL/GenBank/DDBJ databases">
        <title>Genomic Encyclopedia of Type Strains, Phase IV (KMG-IV): sequencing the most valuable type-strain genomes for metagenomic binning, comparative biology and taxonomic classification.</title>
        <authorList>
            <person name="Goeker M."/>
        </authorList>
    </citation>
    <scope>NUCLEOTIDE SEQUENCE [LARGE SCALE GENOMIC DNA]</scope>
    <source>
        <strain evidence="3 4">DSM 45385</strain>
    </source>
</reference>
<organism evidence="3 4">
    <name type="scientific">Nonomuraea endophytica</name>
    <dbReference type="NCBI Taxonomy" id="714136"/>
    <lineage>
        <taxon>Bacteria</taxon>
        <taxon>Bacillati</taxon>
        <taxon>Actinomycetota</taxon>
        <taxon>Actinomycetes</taxon>
        <taxon>Streptosporangiales</taxon>
        <taxon>Streptosporangiaceae</taxon>
        <taxon>Nonomuraea</taxon>
    </lineage>
</organism>
<dbReference type="InterPro" id="IPR050194">
    <property type="entry name" value="Glycosyltransferase_grp1"/>
</dbReference>